<organism evidence="3">
    <name type="scientific">Capitella teleta</name>
    <name type="common">Polychaete worm</name>
    <dbReference type="NCBI Taxonomy" id="283909"/>
    <lineage>
        <taxon>Eukaryota</taxon>
        <taxon>Metazoa</taxon>
        <taxon>Spiralia</taxon>
        <taxon>Lophotrochozoa</taxon>
        <taxon>Annelida</taxon>
        <taxon>Polychaeta</taxon>
        <taxon>Sedentaria</taxon>
        <taxon>Scolecida</taxon>
        <taxon>Capitellidae</taxon>
        <taxon>Capitella</taxon>
    </lineage>
</organism>
<dbReference type="Pfam" id="PF15813">
    <property type="entry name" value="DUF4708"/>
    <property type="match status" value="1"/>
</dbReference>
<dbReference type="HOGENOM" id="CLU_018345_1_0_1"/>
<evidence type="ECO:0000259" key="2">
    <source>
        <dbReference type="Pfam" id="PF15813"/>
    </source>
</evidence>
<evidence type="ECO:0000256" key="1">
    <source>
        <dbReference type="SAM" id="MobiDB-lite"/>
    </source>
</evidence>
<evidence type="ECO:0000313" key="3">
    <source>
        <dbReference type="EMBL" id="ELT91567.1"/>
    </source>
</evidence>
<dbReference type="STRING" id="283909.R7TDI2"/>
<reference evidence="3 5" key="2">
    <citation type="journal article" date="2013" name="Nature">
        <title>Insights into bilaterian evolution from three spiralian genomes.</title>
        <authorList>
            <person name="Simakov O."/>
            <person name="Marletaz F."/>
            <person name="Cho S.J."/>
            <person name="Edsinger-Gonzales E."/>
            <person name="Havlak P."/>
            <person name="Hellsten U."/>
            <person name="Kuo D.H."/>
            <person name="Larsson T."/>
            <person name="Lv J."/>
            <person name="Arendt D."/>
            <person name="Savage R."/>
            <person name="Osoegawa K."/>
            <person name="de Jong P."/>
            <person name="Grimwood J."/>
            <person name="Chapman J.A."/>
            <person name="Shapiro H."/>
            <person name="Aerts A."/>
            <person name="Otillar R.P."/>
            <person name="Terry A.Y."/>
            <person name="Boore J.L."/>
            <person name="Grigoriev I.V."/>
            <person name="Lindberg D.R."/>
            <person name="Seaver E.C."/>
            <person name="Weisblat D.A."/>
            <person name="Putnam N.H."/>
            <person name="Rokhsar D.S."/>
        </authorList>
    </citation>
    <scope>NUCLEOTIDE SEQUENCE</scope>
    <source>
        <strain evidence="3 5">I ESC-2004</strain>
    </source>
</reference>
<feature type="region of interest" description="Disordered" evidence="1">
    <location>
        <begin position="461"/>
        <end position="481"/>
    </location>
</feature>
<dbReference type="PANTHER" id="PTHR28495:SF1">
    <property type="entry name" value="GENE, 17266-RELATED"/>
    <property type="match status" value="1"/>
</dbReference>
<dbReference type="EnsemblMetazoa" id="CapteT198419">
    <property type="protein sequence ID" value="CapteP198419"/>
    <property type="gene ID" value="CapteG198419"/>
</dbReference>
<dbReference type="EMBL" id="AMQN01013743">
    <property type="status" value="NOT_ANNOTATED_CDS"/>
    <property type="molecule type" value="Genomic_DNA"/>
</dbReference>
<reference evidence="4" key="3">
    <citation type="submission" date="2015-06" db="UniProtKB">
        <authorList>
            <consortium name="EnsemblMetazoa"/>
        </authorList>
    </citation>
    <scope>IDENTIFICATION</scope>
</reference>
<dbReference type="OMA" id="WYIQGRD"/>
<proteinExistence type="predicted"/>
<feature type="domain" description="DUF4708" evidence="2">
    <location>
        <begin position="8"/>
        <end position="262"/>
    </location>
</feature>
<dbReference type="OrthoDB" id="6285995at2759"/>
<evidence type="ECO:0000313" key="5">
    <source>
        <dbReference type="Proteomes" id="UP000014760"/>
    </source>
</evidence>
<dbReference type="EMBL" id="KB310442">
    <property type="protein sequence ID" value="ELT91567.1"/>
    <property type="molecule type" value="Genomic_DNA"/>
</dbReference>
<dbReference type="Proteomes" id="UP000014760">
    <property type="component" value="Unassembled WGS sequence"/>
</dbReference>
<dbReference type="AlphaFoldDB" id="R7TDI2"/>
<name>R7TDI2_CAPTE</name>
<dbReference type="InterPro" id="IPR031643">
    <property type="entry name" value="DUF4708"/>
</dbReference>
<gene>
    <name evidence="3" type="ORF">CAPTEDRAFT_198419</name>
</gene>
<evidence type="ECO:0000313" key="4">
    <source>
        <dbReference type="EnsemblMetazoa" id="CapteP198419"/>
    </source>
</evidence>
<protein>
    <recommendedName>
        <fullName evidence="2">DUF4708 domain-containing protein</fullName>
    </recommendedName>
</protein>
<keyword evidence="5" id="KW-1185">Reference proteome</keyword>
<accession>R7TDI2</accession>
<dbReference type="PANTHER" id="PTHR28495">
    <property type="entry name" value="HYPOTHETICAL PROTEIN LOC100359752"/>
    <property type="match status" value="1"/>
</dbReference>
<sequence length="547" mass="61837">MRPASPSEIFFCQIPNLQHLCSVLVRFPSSETNEQNSQPHILKCRELIFTDPEIIGTPLFKEKTIQLIMQQSYFKSGRLQIRLEKMCLLMDKPKRVIPVDFQACFKYTLLAKIAPMWNTVAGYLIQDFDVNVNEKECYLILKPHVLSLPFIELQDLGIPNGILAEFRRHHHNMIIPEYSIQNKWCHILPSMKKGQIVSISRSIPTNSPFKFYKDVKKYWKNTYGYRLPETDENVFYFQVYFKPIGDNLFTYPNMCLRRTDPVFNARPDAECILEGFFTDLKARMPFLCGSKFTCSCKPQFVQISSLTAAEKLWALNYKTSDQRQNLSSRNPNSLPTVKNRPMEMMAQRSHEASNSESGAPCSQAVVTKLKPVFKPMMKPKVTPSISISDAAVPKTVPMFKALQQPKAPKIADIFPQSAVFSPSVVPSGSASAEAVVPLKEIQPKIISFVKSAPKLGVLQKSSKMPVKRPAQTTTGEDKAKKVKAKPKIMDSVNVEQLARANQLVKVNAATLQAWLKNKRIISRSKDKKGDLVIKVHTALGIPLPDSN</sequence>
<reference evidence="5" key="1">
    <citation type="submission" date="2012-12" db="EMBL/GenBank/DDBJ databases">
        <authorList>
            <person name="Hellsten U."/>
            <person name="Grimwood J."/>
            <person name="Chapman J.A."/>
            <person name="Shapiro H."/>
            <person name="Aerts A."/>
            <person name="Otillar R.P."/>
            <person name="Terry A.Y."/>
            <person name="Boore J.L."/>
            <person name="Simakov O."/>
            <person name="Marletaz F."/>
            <person name="Cho S.-J."/>
            <person name="Edsinger-Gonzales E."/>
            <person name="Havlak P."/>
            <person name="Kuo D.-H."/>
            <person name="Larsson T."/>
            <person name="Lv J."/>
            <person name="Arendt D."/>
            <person name="Savage R."/>
            <person name="Osoegawa K."/>
            <person name="de Jong P."/>
            <person name="Lindberg D.R."/>
            <person name="Seaver E.C."/>
            <person name="Weisblat D.A."/>
            <person name="Putnam N.H."/>
            <person name="Grigoriev I.V."/>
            <person name="Rokhsar D.S."/>
        </authorList>
    </citation>
    <scope>NUCLEOTIDE SEQUENCE</scope>
    <source>
        <strain evidence="5">I ESC-2004</strain>
    </source>
</reference>